<keyword evidence="2" id="KW-1185">Reference proteome</keyword>
<reference evidence="2" key="1">
    <citation type="journal article" date="2019" name="Int. J. Syst. Evol. Microbiol.">
        <title>The Global Catalogue of Microorganisms (GCM) 10K type strain sequencing project: providing services to taxonomists for standard genome sequencing and annotation.</title>
        <authorList>
            <consortium name="The Broad Institute Genomics Platform"/>
            <consortium name="The Broad Institute Genome Sequencing Center for Infectious Disease"/>
            <person name="Wu L."/>
            <person name="Ma J."/>
        </authorList>
    </citation>
    <scope>NUCLEOTIDE SEQUENCE [LARGE SCALE GENOMIC DNA]</scope>
    <source>
        <strain evidence="2">KCTC 23299</strain>
    </source>
</reference>
<evidence type="ECO:0000313" key="2">
    <source>
        <dbReference type="Proteomes" id="UP001597511"/>
    </source>
</evidence>
<dbReference type="Proteomes" id="UP001597511">
    <property type="component" value="Unassembled WGS sequence"/>
</dbReference>
<gene>
    <name evidence="1" type="ORF">ACFS6H_00840</name>
</gene>
<organism evidence="1 2">
    <name type="scientific">Terrimonas rubra</name>
    <dbReference type="NCBI Taxonomy" id="1035890"/>
    <lineage>
        <taxon>Bacteria</taxon>
        <taxon>Pseudomonadati</taxon>
        <taxon>Bacteroidota</taxon>
        <taxon>Chitinophagia</taxon>
        <taxon>Chitinophagales</taxon>
        <taxon>Chitinophagaceae</taxon>
        <taxon>Terrimonas</taxon>
    </lineage>
</organism>
<sequence>MAFVVSLTASSGNAIELIDEDTGNYRRLAVNTVHRVQVYKCATQLWLIVVMLPASLLY</sequence>
<proteinExistence type="predicted"/>
<evidence type="ECO:0000313" key="1">
    <source>
        <dbReference type="EMBL" id="MFD2918231.1"/>
    </source>
</evidence>
<protein>
    <submittedName>
        <fullName evidence="1">Uncharacterized protein</fullName>
    </submittedName>
</protein>
<name>A0ABW6A207_9BACT</name>
<accession>A0ABW6A207</accession>
<dbReference type="EMBL" id="JBHUOZ010000001">
    <property type="protein sequence ID" value="MFD2918231.1"/>
    <property type="molecule type" value="Genomic_DNA"/>
</dbReference>
<dbReference type="RefSeq" id="WP_386093986.1">
    <property type="nucleotide sequence ID" value="NZ_JBHUOZ010000001.1"/>
</dbReference>
<comment type="caution">
    <text evidence="1">The sequence shown here is derived from an EMBL/GenBank/DDBJ whole genome shotgun (WGS) entry which is preliminary data.</text>
</comment>